<dbReference type="CDD" id="cd18095">
    <property type="entry name" value="SpoU-like_rRNA-MTase"/>
    <property type="match status" value="1"/>
</dbReference>
<evidence type="ECO:0000313" key="7">
    <source>
        <dbReference type="Proteomes" id="UP000216943"/>
    </source>
</evidence>
<name>A0A269TIK8_9BACT</name>
<evidence type="ECO:0000256" key="3">
    <source>
        <dbReference type="ARBA" id="ARBA00022679"/>
    </source>
</evidence>
<dbReference type="Proteomes" id="UP000216943">
    <property type="component" value="Unassembled WGS sequence"/>
</dbReference>
<dbReference type="PANTHER" id="PTHR43191">
    <property type="entry name" value="RRNA METHYLTRANSFERASE 3"/>
    <property type="match status" value="1"/>
</dbReference>
<comment type="caution">
    <text evidence="6">The sequence shown here is derived from an EMBL/GenBank/DDBJ whole genome shotgun (WGS) entry which is preliminary data.</text>
</comment>
<dbReference type="PANTHER" id="PTHR43191:SF2">
    <property type="entry name" value="RRNA METHYLTRANSFERASE 3, MITOCHONDRIAL"/>
    <property type="match status" value="1"/>
</dbReference>
<dbReference type="SUPFAM" id="SSF55315">
    <property type="entry name" value="L30e-like"/>
    <property type="match status" value="1"/>
</dbReference>
<dbReference type="GO" id="GO:0008173">
    <property type="term" value="F:RNA methyltransferase activity"/>
    <property type="evidence" value="ECO:0007669"/>
    <property type="project" value="InterPro"/>
</dbReference>
<accession>A0A269TIK8</accession>
<dbReference type="Gene3D" id="3.30.1330.30">
    <property type="match status" value="1"/>
</dbReference>
<dbReference type="GO" id="GO:0003723">
    <property type="term" value="F:RNA binding"/>
    <property type="evidence" value="ECO:0007669"/>
    <property type="project" value="InterPro"/>
</dbReference>
<feature type="domain" description="MRM3-like substrate binding" evidence="5">
    <location>
        <begin position="7"/>
        <end position="52"/>
    </location>
</feature>
<dbReference type="OrthoDB" id="9794400at2"/>
<comment type="similarity">
    <text evidence="1">Belongs to the class IV-like SAM-binding methyltransferase superfamily. RNA methyltransferase TrmH family.</text>
</comment>
<dbReference type="AlphaFoldDB" id="A0A269TIK8"/>
<evidence type="ECO:0000256" key="2">
    <source>
        <dbReference type="ARBA" id="ARBA00022603"/>
    </source>
</evidence>
<dbReference type="GO" id="GO:0032259">
    <property type="term" value="P:methylation"/>
    <property type="evidence" value="ECO:0007669"/>
    <property type="project" value="UniProtKB-KW"/>
</dbReference>
<dbReference type="Pfam" id="PF22435">
    <property type="entry name" value="MRM3-like_sub_bind"/>
    <property type="match status" value="1"/>
</dbReference>
<dbReference type="EMBL" id="NQNY01000009">
    <property type="protein sequence ID" value="PAK21227.1"/>
    <property type="molecule type" value="Genomic_DNA"/>
</dbReference>
<evidence type="ECO:0000256" key="1">
    <source>
        <dbReference type="ARBA" id="ARBA00007228"/>
    </source>
</evidence>
<reference evidence="7" key="1">
    <citation type="submission" date="2017-08" db="EMBL/GenBank/DDBJ databases">
        <authorList>
            <person name="Alvarez-Ponce D."/>
            <person name="Weitzman C.L."/>
            <person name="Tillett R.L."/>
            <person name="Sandmeier F.C."/>
            <person name="Tracy C.R."/>
        </authorList>
    </citation>
    <scope>NUCLEOTIDE SEQUENCE [LARGE SCALE GENOMIC DNA]</scope>
    <source>
        <strain evidence="7">723</strain>
    </source>
</reference>
<feature type="domain" description="tRNA/rRNA methyltransferase SpoU type" evidence="4">
    <location>
        <begin position="94"/>
        <end position="231"/>
    </location>
</feature>
<evidence type="ECO:0000259" key="4">
    <source>
        <dbReference type="Pfam" id="PF00588"/>
    </source>
</evidence>
<dbReference type="InterPro" id="IPR053888">
    <property type="entry name" value="MRM3-like_sub_bind"/>
</dbReference>
<dbReference type="InterPro" id="IPR051259">
    <property type="entry name" value="rRNA_Methyltransferase"/>
</dbReference>
<keyword evidence="3" id="KW-0808">Transferase</keyword>
<dbReference type="InterPro" id="IPR029026">
    <property type="entry name" value="tRNA_m1G_MTases_N"/>
</dbReference>
<dbReference type="Gene3D" id="3.40.1280.10">
    <property type="match status" value="1"/>
</dbReference>
<dbReference type="Pfam" id="PF00588">
    <property type="entry name" value="SpoU_methylase"/>
    <property type="match status" value="1"/>
</dbReference>
<sequence>MISSKSNEQYKILKSLTTKKGRLMHNAFLIEGSKIIEEAKKLNVKLITYCPKGCDVDLANFLINSISDLESKPDMIAKVEIKKVNLDFKNSKRILYLDNVNDPGNVGTLIRSALAFNFDTVVFSNLDIYNQKITRSSRNATFSVNLIDEKDYKNIFLIFKKYGFKIYGALLSEDAKEINELNFDEKLVVVLGNEGHGISDPILKILDEKIYIKINKKLESLNVAIAGAIIMNKINS</sequence>
<dbReference type="GO" id="GO:0006396">
    <property type="term" value="P:RNA processing"/>
    <property type="evidence" value="ECO:0007669"/>
    <property type="project" value="InterPro"/>
</dbReference>
<dbReference type="InterPro" id="IPR029064">
    <property type="entry name" value="Ribosomal_eL30-like_sf"/>
</dbReference>
<protein>
    <submittedName>
        <fullName evidence="6">Uncharacterized protein</fullName>
    </submittedName>
</protein>
<proteinExistence type="inferred from homology"/>
<evidence type="ECO:0000259" key="5">
    <source>
        <dbReference type="Pfam" id="PF22435"/>
    </source>
</evidence>
<dbReference type="RefSeq" id="WP_095334893.1">
    <property type="nucleotide sequence ID" value="NZ_NQNY01000009.1"/>
</dbReference>
<organism evidence="6 7">
    <name type="scientific">Mycoplasmopsis agassizii</name>
    <dbReference type="NCBI Taxonomy" id="33922"/>
    <lineage>
        <taxon>Bacteria</taxon>
        <taxon>Bacillati</taxon>
        <taxon>Mycoplasmatota</taxon>
        <taxon>Mycoplasmoidales</taxon>
        <taxon>Metamycoplasmataceae</taxon>
        <taxon>Mycoplasmopsis</taxon>
    </lineage>
</organism>
<evidence type="ECO:0000313" key="6">
    <source>
        <dbReference type="EMBL" id="PAK21227.1"/>
    </source>
</evidence>
<keyword evidence="2" id="KW-0489">Methyltransferase</keyword>
<gene>
    <name evidence="6" type="ORF">CJJ23_03045</name>
</gene>
<dbReference type="InterPro" id="IPR001537">
    <property type="entry name" value="SpoU_MeTrfase"/>
</dbReference>
<dbReference type="InterPro" id="IPR029028">
    <property type="entry name" value="Alpha/beta_knot_MTases"/>
</dbReference>
<dbReference type="SUPFAM" id="SSF75217">
    <property type="entry name" value="alpha/beta knot"/>
    <property type="match status" value="1"/>
</dbReference>